<protein>
    <submittedName>
        <fullName evidence="1">Uncharacterized protein</fullName>
    </submittedName>
</protein>
<accession>U9T5C3</accession>
<dbReference type="AlphaFoldDB" id="U9T5C3"/>
<feature type="non-terminal residue" evidence="1">
    <location>
        <position position="1"/>
    </location>
</feature>
<evidence type="ECO:0000313" key="1">
    <source>
        <dbReference type="EMBL" id="ESA03404.1"/>
    </source>
</evidence>
<gene>
    <name evidence="1" type="ORF">GLOINDRAFT_85879</name>
</gene>
<dbReference type="EMBL" id="KI295039">
    <property type="protein sequence ID" value="ESA03404.1"/>
    <property type="molecule type" value="Genomic_DNA"/>
</dbReference>
<dbReference type="HOGENOM" id="CLU_1521424_0_0_1"/>
<sequence>TKKFSVNVVKLFRLEPPIKVANFQRHSQSKNFLLASAVRNFQTKLHFREIQLKEFEKALESEATWRLDKEAIAIYHILLSESSREYEIFRKAFAGLSVQRIRIKWNGPIIVMTDSTKLREKLVYAEELNYIAGSALLYSKISIKVLEDIHPKINYILENNVIATQVRAIALKVPTEQ</sequence>
<organism evidence="1">
    <name type="scientific">Rhizophagus irregularis (strain DAOM 181602 / DAOM 197198 / MUCL 43194)</name>
    <name type="common">Arbuscular mycorrhizal fungus</name>
    <name type="synonym">Glomus intraradices</name>
    <dbReference type="NCBI Taxonomy" id="747089"/>
    <lineage>
        <taxon>Eukaryota</taxon>
        <taxon>Fungi</taxon>
        <taxon>Fungi incertae sedis</taxon>
        <taxon>Mucoromycota</taxon>
        <taxon>Glomeromycotina</taxon>
        <taxon>Glomeromycetes</taxon>
        <taxon>Glomerales</taxon>
        <taxon>Glomeraceae</taxon>
        <taxon>Rhizophagus</taxon>
    </lineage>
</organism>
<name>U9T5C3_RHIID</name>
<reference evidence="1" key="1">
    <citation type="submission" date="2013-07" db="EMBL/GenBank/DDBJ databases">
        <title>The genome of an arbuscular mycorrhizal fungus provides insights into the evolution of the oldest plant symbiosis.</title>
        <authorList>
            <consortium name="DOE Joint Genome Institute"/>
            <person name="Tisserant E."/>
            <person name="Malbreil M."/>
            <person name="Kuo A."/>
            <person name="Kohler A."/>
            <person name="Symeonidi A."/>
            <person name="Balestrini R."/>
            <person name="Charron P."/>
            <person name="Duensing N."/>
            <person name="Frei-dit-Frey N."/>
            <person name="Gianinazzi-Pearson V."/>
            <person name="Gilbert B."/>
            <person name="Handa Y."/>
            <person name="Hijri M."/>
            <person name="Kaul R."/>
            <person name="Kawaguchi M."/>
            <person name="Krajinski F."/>
            <person name="Lammers P."/>
            <person name="Lapierre D."/>
            <person name="Masclaux F.G."/>
            <person name="Murat C."/>
            <person name="Morin E."/>
            <person name="Ndikumana S."/>
            <person name="Pagni M."/>
            <person name="Petitpierre D."/>
            <person name="Requena N."/>
            <person name="Rosikiewicz P."/>
            <person name="Riley R."/>
            <person name="Saito K."/>
            <person name="San Clemente H."/>
            <person name="Shapiro H."/>
            <person name="van Tuinen D."/>
            <person name="Becard G."/>
            <person name="Bonfante P."/>
            <person name="Paszkowski U."/>
            <person name="Shachar-Hill Y."/>
            <person name="Young J.P."/>
            <person name="Sanders I.R."/>
            <person name="Henrissat B."/>
            <person name="Rensing S.A."/>
            <person name="Grigoriev I.V."/>
            <person name="Corradi N."/>
            <person name="Roux C."/>
            <person name="Martin F."/>
        </authorList>
    </citation>
    <scope>NUCLEOTIDE SEQUENCE</scope>
    <source>
        <strain evidence="1">DAOM 197198</strain>
    </source>
</reference>
<dbReference type="VEuPathDB" id="FungiDB:RhiirFUN_023153"/>
<proteinExistence type="predicted"/>